<dbReference type="RefSeq" id="WP_296952083.1">
    <property type="nucleotide sequence ID" value="NZ_LT599021.1"/>
</dbReference>
<dbReference type="AlphaFoldDB" id="A0A212K9L0"/>
<proteinExistence type="predicted"/>
<protein>
    <submittedName>
        <fullName evidence="1">Uncharacterized protein</fullName>
    </submittedName>
</protein>
<accession>A0A212K9L0</accession>
<name>A0A212K9L0_9BACT</name>
<dbReference type="EMBL" id="FLUL01000001">
    <property type="protein sequence ID" value="SBW08356.1"/>
    <property type="molecule type" value="Genomic_DNA"/>
</dbReference>
<evidence type="ECO:0000313" key="1">
    <source>
        <dbReference type="EMBL" id="SBW08356.1"/>
    </source>
</evidence>
<reference evidence="1" key="1">
    <citation type="submission" date="2016-04" db="EMBL/GenBank/DDBJ databases">
        <authorList>
            <person name="Evans L.H."/>
            <person name="Alamgir A."/>
            <person name="Owens N."/>
            <person name="Weber N.D."/>
            <person name="Virtaneva K."/>
            <person name="Barbian K."/>
            <person name="Babar A."/>
            <person name="Rosenke K."/>
        </authorList>
    </citation>
    <scope>NUCLEOTIDE SEQUENCE</scope>
    <source>
        <strain evidence="1">86-2</strain>
    </source>
</reference>
<organism evidence="1">
    <name type="scientific">uncultured Dysgonomonas sp</name>
    <dbReference type="NCBI Taxonomy" id="206096"/>
    <lineage>
        <taxon>Bacteria</taxon>
        <taxon>Pseudomonadati</taxon>
        <taxon>Bacteroidota</taxon>
        <taxon>Bacteroidia</taxon>
        <taxon>Bacteroidales</taxon>
        <taxon>Dysgonomonadaceae</taxon>
        <taxon>Dysgonomonas</taxon>
        <taxon>environmental samples</taxon>
    </lineage>
</organism>
<gene>
    <name evidence="1" type="ORF">KL86DYS2_13354</name>
</gene>
<sequence>MEKFIVSDNSSNLQWKFKKYRISVKKSKKEIKLIVSRYFLVDIPIVDIIEYTTEDIEISICENSDSIFSLEYNNGQKSLAIKDNRLFWITVDKSAITFEL</sequence>